<dbReference type="EMBL" id="FOCI01000002">
    <property type="protein sequence ID" value="SEM58779.1"/>
    <property type="molecule type" value="Genomic_DNA"/>
</dbReference>
<sequence>MMRIAYVCTDPGIPVFGTKGASVHVQEMLRAFVGRGAHVTVISPRIGDAAPADLAGVAIHALPPLPSGAAAVRAQAALDQNAAVALALDAAGPFDLIYERHALYAHAGMEVARDAGTPGVLEVNAPLLAEQARHRTLALTREAEGATRACMSAAAHVTAVSPVVGTYATDHGAQRMHVIPNAVTPARFPQQAAPGGAFTLGFLGSLKPWHDVDTALDAFALLRAQAVPDAVLMIVGDGPERDGLAARADALGIADAVEFTGAVAPEEVPGMLARMHVGLSPYAASADFYFSPLKIYEYMAAGLAVVASDVGHLGQVVDHGTTGLMVPPGDAQALADALARLAADPALRSRLGSAARAHVMAHHTWDGIAARVMGWAQAHAGAKVTA</sequence>
<dbReference type="Pfam" id="PF13692">
    <property type="entry name" value="Glyco_trans_1_4"/>
    <property type="match status" value="1"/>
</dbReference>
<dbReference type="STRING" id="245187.SAMN04488003_10218"/>
<dbReference type="Gene3D" id="3.40.50.2000">
    <property type="entry name" value="Glycogen Phosphorylase B"/>
    <property type="match status" value="2"/>
</dbReference>
<organism evidence="2 3">
    <name type="scientific">Loktanella fryxellensis</name>
    <dbReference type="NCBI Taxonomy" id="245187"/>
    <lineage>
        <taxon>Bacteria</taxon>
        <taxon>Pseudomonadati</taxon>
        <taxon>Pseudomonadota</taxon>
        <taxon>Alphaproteobacteria</taxon>
        <taxon>Rhodobacterales</taxon>
        <taxon>Roseobacteraceae</taxon>
        <taxon>Loktanella</taxon>
    </lineage>
</organism>
<dbReference type="CDD" id="cd03801">
    <property type="entry name" value="GT4_PimA-like"/>
    <property type="match status" value="1"/>
</dbReference>
<dbReference type="PANTHER" id="PTHR45947:SF3">
    <property type="entry name" value="SULFOQUINOVOSYL TRANSFERASE SQD2"/>
    <property type="match status" value="1"/>
</dbReference>
<dbReference type="InterPro" id="IPR028098">
    <property type="entry name" value="Glyco_trans_4-like_N"/>
</dbReference>
<evidence type="ECO:0000313" key="2">
    <source>
        <dbReference type="EMBL" id="SEM58779.1"/>
    </source>
</evidence>
<feature type="domain" description="Glycosyltransferase subfamily 4-like N-terminal" evidence="1">
    <location>
        <begin position="20"/>
        <end position="187"/>
    </location>
</feature>
<evidence type="ECO:0000313" key="3">
    <source>
        <dbReference type="Proteomes" id="UP000199585"/>
    </source>
</evidence>
<accession>A0A1H7ZMR1</accession>
<name>A0A1H7ZMR1_9RHOB</name>
<dbReference type="RefSeq" id="WP_218139812.1">
    <property type="nucleotide sequence ID" value="NZ_FOCI01000002.1"/>
</dbReference>
<dbReference type="AlphaFoldDB" id="A0A1H7ZMR1"/>
<dbReference type="InterPro" id="IPR050194">
    <property type="entry name" value="Glycosyltransferase_grp1"/>
</dbReference>
<protein>
    <submittedName>
        <fullName evidence="2">Glycosyltransferase involved in cell wall bisynthesis</fullName>
    </submittedName>
</protein>
<dbReference type="PANTHER" id="PTHR45947">
    <property type="entry name" value="SULFOQUINOVOSYL TRANSFERASE SQD2"/>
    <property type="match status" value="1"/>
</dbReference>
<dbReference type="GO" id="GO:0016757">
    <property type="term" value="F:glycosyltransferase activity"/>
    <property type="evidence" value="ECO:0007669"/>
    <property type="project" value="TreeGrafter"/>
</dbReference>
<keyword evidence="2" id="KW-0808">Transferase</keyword>
<proteinExistence type="predicted"/>
<dbReference type="Pfam" id="PF13439">
    <property type="entry name" value="Glyco_transf_4"/>
    <property type="match status" value="1"/>
</dbReference>
<reference evidence="2 3" key="1">
    <citation type="submission" date="2016-10" db="EMBL/GenBank/DDBJ databases">
        <authorList>
            <person name="de Groot N.N."/>
        </authorList>
    </citation>
    <scope>NUCLEOTIDE SEQUENCE [LARGE SCALE GENOMIC DNA]</scope>
    <source>
        <strain evidence="2 3">DSM 16213</strain>
    </source>
</reference>
<evidence type="ECO:0000259" key="1">
    <source>
        <dbReference type="Pfam" id="PF13439"/>
    </source>
</evidence>
<dbReference type="Proteomes" id="UP000199585">
    <property type="component" value="Unassembled WGS sequence"/>
</dbReference>
<keyword evidence="3" id="KW-1185">Reference proteome</keyword>
<dbReference type="SUPFAM" id="SSF53756">
    <property type="entry name" value="UDP-Glycosyltransferase/glycogen phosphorylase"/>
    <property type="match status" value="1"/>
</dbReference>
<gene>
    <name evidence="2" type="ORF">SAMN04488003_10218</name>
</gene>